<evidence type="ECO:0000313" key="3">
    <source>
        <dbReference type="EMBL" id="KNC49046.1"/>
    </source>
</evidence>
<feature type="transmembrane region" description="Helical" evidence="2">
    <location>
        <begin position="134"/>
        <end position="161"/>
    </location>
</feature>
<gene>
    <name evidence="3" type="ORF">AMSG_05006</name>
</gene>
<organism evidence="3 4">
    <name type="scientific">Thecamonas trahens ATCC 50062</name>
    <dbReference type="NCBI Taxonomy" id="461836"/>
    <lineage>
        <taxon>Eukaryota</taxon>
        <taxon>Apusozoa</taxon>
        <taxon>Apusomonadida</taxon>
        <taxon>Apusomonadidae</taxon>
        <taxon>Thecamonas</taxon>
    </lineage>
</organism>
<keyword evidence="2" id="KW-0472">Membrane</keyword>
<feature type="transmembrane region" description="Helical" evidence="2">
    <location>
        <begin position="181"/>
        <end position="203"/>
    </location>
</feature>
<dbReference type="eggNOG" id="ENOG502S1H7">
    <property type="taxonomic scope" value="Eukaryota"/>
</dbReference>
<proteinExistence type="predicted"/>
<evidence type="ECO:0008006" key="5">
    <source>
        <dbReference type="Google" id="ProtNLM"/>
    </source>
</evidence>
<keyword evidence="4" id="KW-1185">Reference proteome</keyword>
<feature type="transmembrane region" description="Helical" evidence="2">
    <location>
        <begin position="215"/>
        <end position="237"/>
    </location>
</feature>
<dbReference type="GeneID" id="25564511"/>
<dbReference type="RefSeq" id="XP_013758081.1">
    <property type="nucleotide sequence ID" value="XM_013902627.1"/>
</dbReference>
<dbReference type="PANTHER" id="PTHR40849">
    <property type="entry name" value="C2 CALCIUM-DEPENDENT MEMBRANE TARGETING"/>
    <property type="match status" value="1"/>
</dbReference>
<reference evidence="3 4" key="1">
    <citation type="submission" date="2010-05" db="EMBL/GenBank/DDBJ databases">
        <title>The Genome Sequence of Thecamonas trahens ATCC 50062.</title>
        <authorList>
            <consortium name="The Broad Institute Genome Sequencing Platform"/>
            <person name="Russ C."/>
            <person name="Cuomo C."/>
            <person name="Shea T."/>
            <person name="Young S.K."/>
            <person name="Zeng Q."/>
            <person name="Koehrsen M."/>
            <person name="Haas B."/>
            <person name="Borodovsky M."/>
            <person name="Guigo R."/>
            <person name="Alvarado L."/>
            <person name="Berlin A."/>
            <person name="Bochicchio J."/>
            <person name="Borenstein D."/>
            <person name="Chapman S."/>
            <person name="Chen Z."/>
            <person name="Freedman E."/>
            <person name="Gellesch M."/>
            <person name="Goldberg J."/>
            <person name="Griggs A."/>
            <person name="Gujja S."/>
            <person name="Heilman E."/>
            <person name="Heiman D."/>
            <person name="Hepburn T."/>
            <person name="Howarth C."/>
            <person name="Jen D."/>
            <person name="Larson L."/>
            <person name="Mehta T."/>
            <person name="Park D."/>
            <person name="Pearson M."/>
            <person name="Roberts A."/>
            <person name="Saif S."/>
            <person name="Shenoy N."/>
            <person name="Sisk P."/>
            <person name="Stolte C."/>
            <person name="Sykes S."/>
            <person name="Thomson T."/>
            <person name="Walk T."/>
            <person name="White J."/>
            <person name="Yandava C."/>
            <person name="Burger G."/>
            <person name="Gray M.W."/>
            <person name="Holland P.W.H."/>
            <person name="King N."/>
            <person name="Lang F.B.F."/>
            <person name="Roger A.J."/>
            <person name="Ruiz-Trillo I."/>
            <person name="Lander E."/>
            <person name="Nusbaum C."/>
        </authorList>
    </citation>
    <scope>NUCLEOTIDE SEQUENCE [LARGE SCALE GENOMIC DNA]</scope>
    <source>
        <strain evidence="3 4">ATCC 50062</strain>
    </source>
</reference>
<name>A0A0L0DAD5_THETB</name>
<evidence type="ECO:0000313" key="4">
    <source>
        <dbReference type="Proteomes" id="UP000054408"/>
    </source>
</evidence>
<evidence type="ECO:0000256" key="1">
    <source>
        <dbReference type="SAM" id="MobiDB-lite"/>
    </source>
</evidence>
<feature type="compositionally biased region" description="Basic and acidic residues" evidence="1">
    <location>
        <begin position="269"/>
        <end position="280"/>
    </location>
</feature>
<dbReference type="PANTHER" id="PTHR40849:SF2">
    <property type="entry name" value="RGS DOMAIN-CONTAINING PROTEIN"/>
    <property type="match status" value="1"/>
</dbReference>
<dbReference type="OMA" id="PASCAAM"/>
<accession>A0A0L0DAD5</accession>
<dbReference type="AlphaFoldDB" id="A0A0L0DAD5"/>
<protein>
    <recommendedName>
        <fullName evidence="5">EF-hand domain-containing protein</fullName>
    </recommendedName>
</protein>
<dbReference type="Proteomes" id="UP000054408">
    <property type="component" value="Unassembled WGS sequence"/>
</dbReference>
<dbReference type="OrthoDB" id="67700at2759"/>
<sequence>MNRLRSAAGKTYKGVDSVVSAGANEVVGVMQVGVDNVLDRTLDYAGKVVADSIKDPEMPKWVQRGVDDMVGEIWPDVKEESKSKVLSGVHKKVPVVEGSPPSWCPNPYRPIRAFFLYHMFPSDKTMWGSFKDPIWWFFSLLALVPVFGISQILYIIVFLVIDWGDEYQLVHFILSFKGLQFVTTGFLPALISAVQFYVCTAHTGRCDRDGPGEPLWTYGLFLGQILIVWLAFVLLPYSVKKGARSLIVRGRAMRKFDYDDDGVLSPDEARAYLRRRDTQRPRPRPRPRPPSARPRTRTRATATSRLTSTPSARRARPAAAAPGTRAAVAGSVPFSTTTWLSSSSLSSWSPSRSTLVRRR</sequence>
<feature type="region of interest" description="Disordered" evidence="1">
    <location>
        <begin position="269"/>
        <end position="359"/>
    </location>
</feature>
<keyword evidence="2" id="KW-1133">Transmembrane helix</keyword>
<feature type="compositionally biased region" description="Low complexity" evidence="1">
    <location>
        <begin position="299"/>
        <end position="359"/>
    </location>
</feature>
<evidence type="ECO:0000256" key="2">
    <source>
        <dbReference type="SAM" id="Phobius"/>
    </source>
</evidence>
<keyword evidence="2" id="KW-0812">Transmembrane</keyword>
<dbReference type="EMBL" id="GL349453">
    <property type="protein sequence ID" value="KNC49046.1"/>
    <property type="molecule type" value="Genomic_DNA"/>
</dbReference>